<proteinExistence type="predicted"/>
<reference evidence="1 2" key="1">
    <citation type="submission" date="2023-06" db="EMBL/GenBank/DDBJ databases">
        <title>Five Gram-positive bacteria isolated from mangrove sediments in Shenzhen, Guangdong, China.</title>
        <authorList>
            <person name="Yu S."/>
            <person name="Zheng W."/>
            <person name="Huang Y."/>
        </authorList>
    </citation>
    <scope>NUCLEOTIDE SEQUENCE [LARGE SCALE GENOMIC DNA]</scope>
    <source>
        <strain evidence="1 2">SaN35-3</strain>
    </source>
</reference>
<evidence type="ECO:0000313" key="1">
    <source>
        <dbReference type="EMBL" id="WLR41517.1"/>
    </source>
</evidence>
<protein>
    <recommendedName>
        <fullName evidence="3">LXG domain-containing protein</fullName>
    </recommendedName>
</protein>
<dbReference type="Proteomes" id="UP001197974">
    <property type="component" value="Chromosome"/>
</dbReference>
<sequence>MIAESTEGIRKGLMKLLTGFPMLLEEFKPYIDNAIFQEEGYKNIHYYNTASISILKEMEMLFDDIVYQLSDQKATAIDELCEISKKVKSNMSIMKEQVDRVTIS</sequence>
<gene>
    <name evidence="1" type="ORF">LC087_11515</name>
</gene>
<evidence type="ECO:0000313" key="2">
    <source>
        <dbReference type="Proteomes" id="UP001197974"/>
    </source>
</evidence>
<evidence type="ECO:0008006" key="3">
    <source>
        <dbReference type="Google" id="ProtNLM"/>
    </source>
</evidence>
<name>A0ABY9JQB5_9BACI</name>
<organism evidence="1 2">
    <name type="scientific">Bacillus carboniphilus</name>
    <dbReference type="NCBI Taxonomy" id="86663"/>
    <lineage>
        <taxon>Bacteria</taxon>
        <taxon>Bacillati</taxon>
        <taxon>Bacillota</taxon>
        <taxon>Bacilli</taxon>
        <taxon>Bacillales</taxon>
        <taxon>Bacillaceae</taxon>
        <taxon>Bacillus</taxon>
    </lineage>
</organism>
<dbReference type="EMBL" id="CP129013">
    <property type="protein sequence ID" value="WLR41517.1"/>
    <property type="molecule type" value="Genomic_DNA"/>
</dbReference>
<keyword evidence="2" id="KW-1185">Reference proteome</keyword>
<accession>A0ABY9JQB5</accession>